<dbReference type="GO" id="GO:0042981">
    <property type="term" value="P:regulation of apoptotic process"/>
    <property type="evidence" value="ECO:0007669"/>
    <property type="project" value="EnsemblMetazoa"/>
</dbReference>
<reference evidence="8 9" key="1">
    <citation type="journal article" date="2007" name="Nature">
        <title>Evolution of genes and genomes on the Drosophila phylogeny.</title>
        <authorList>
            <consortium name="Drosophila 12 Genomes Consortium"/>
            <person name="Clark A.G."/>
            <person name="Eisen M.B."/>
            <person name="Smith D.R."/>
            <person name="Bergman C.M."/>
            <person name="Oliver B."/>
            <person name="Markow T.A."/>
            <person name="Kaufman T.C."/>
            <person name="Kellis M."/>
            <person name="Gelbart W."/>
            <person name="Iyer V.N."/>
            <person name="Pollard D.A."/>
            <person name="Sackton T.B."/>
            <person name="Larracuente A.M."/>
            <person name="Singh N.D."/>
            <person name="Abad J.P."/>
            <person name="Abt D.N."/>
            <person name="Adryan B."/>
            <person name="Aguade M."/>
            <person name="Akashi H."/>
            <person name="Anderson W.W."/>
            <person name="Aquadro C.F."/>
            <person name="Ardell D.H."/>
            <person name="Arguello R."/>
            <person name="Artieri C.G."/>
            <person name="Barbash D.A."/>
            <person name="Barker D."/>
            <person name="Barsanti P."/>
            <person name="Batterham P."/>
            <person name="Batzoglou S."/>
            <person name="Begun D."/>
            <person name="Bhutkar A."/>
            <person name="Blanco E."/>
            <person name="Bosak S.A."/>
            <person name="Bradley R.K."/>
            <person name="Brand A.D."/>
            <person name="Brent M.R."/>
            <person name="Brooks A.N."/>
            <person name="Brown R.H."/>
            <person name="Butlin R.K."/>
            <person name="Caggese C."/>
            <person name="Calvi B.R."/>
            <person name="Bernardo de Carvalho A."/>
            <person name="Caspi A."/>
            <person name="Castrezana S."/>
            <person name="Celniker S.E."/>
            <person name="Chang J.L."/>
            <person name="Chapple C."/>
            <person name="Chatterji S."/>
            <person name="Chinwalla A."/>
            <person name="Civetta A."/>
            <person name="Clifton S.W."/>
            <person name="Comeron J.M."/>
            <person name="Costello J.C."/>
            <person name="Coyne J.A."/>
            <person name="Daub J."/>
            <person name="David R.G."/>
            <person name="Delcher A.L."/>
            <person name="Delehaunty K."/>
            <person name="Do C.B."/>
            <person name="Ebling H."/>
            <person name="Edwards K."/>
            <person name="Eickbush T."/>
            <person name="Evans J.D."/>
            <person name="Filipski A."/>
            <person name="Findeiss S."/>
            <person name="Freyhult E."/>
            <person name="Fulton L."/>
            <person name="Fulton R."/>
            <person name="Garcia A.C."/>
            <person name="Gardiner A."/>
            <person name="Garfield D.A."/>
            <person name="Garvin B.E."/>
            <person name="Gibson G."/>
            <person name="Gilbert D."/>
            <person name="Gnerre S."/>
            <person name="Godfrey J."/>
            <person name="Good R."/>
            <person name="Gotea V."/>
            <person name="Gravely B."/>
            <person name="Greenberg A.J."/>
            <person name="Griffiths-Jones S."/>
            <person name="Gross S."/>
            <person name="Guigo R."/>
            <person name="Gustafson E.A."/>
            <person name="Haerty W."/>
            <person name="Hahn M.W."/>
            <person name="Halligan D.L."/>
            <person name="Halpern A.L."/>
            <person name="Halter G.M."/>
            <person name="Han M.V."/>
            <person name="Heger A."/>
            <person name="Hillier L."/>
            <person name="Hinrichs A.S."/>
            <person name="Holmes I."/>
            <person name="Hoskins R.A."/>
            <person name="Hubisz M.J."/>
            <person name="Hultmark D."/>
            <person name="Huntley M.A."/>
            <person name="Jaffe D.B."/>
            <person name="Jagadeeshan S."/>
            <person name="Jeck W.R."/>
            <person name="Johnson J."/>
            <person name="Jones C.D."/>
            <person name="Jordan W.C."/>
            <person name="Karpen G.H."/>
            <person name="Kataoka E."/>
            <person name="Keightley P.D."/>
            <person name="Kheradpour P."/>
            <person name="Kirkness E.F."/>
            <person name="Koerich L.B."/>
            <person name="Kristiansen K."/>
            <person name="Kudrna D."/>
            <person name="Kulathinal R.J."/>
            <person name="Kumar S."/>
            <person name="Kwok R."/>
            <person name="Lander E."/>
            <person name="Langley C.H."/>
            <person name="Lapoint R."/>
            <person name="Lazzaro B.P."/>
            <person name="Lee S.J."/>
            <person name="Levesque L."/>
            <person name="Li R."/>
            <person name="Lin C.F."/>
            <person name="Lin M.F."/>
            <person name="Lindblad-Toh K."/>
            <person name="Llopart A."/>
            <person name="Long M."/>
            <person name="Low L."/>
            <person name="Lozovsky E."/>
            <person name="Lu J."/>
            <person name="Luo M."/>
            <person name="Machado C.A."/>
            <person name="Makalowski W."/>
            <person name="Marzo M."/>
            <person name="Matsuda M."/>
            <person name="Matzkin L."/>
            <person name="McAllister B."/>
            <person name="McBride C.S."/>
            <person name="McKernan B."/>
            <person name="McKernan K."/>
            <person name="Mendez-Lago M."/>
            <person name="Minx P."/>
            <person name="Mollenhauer M.U."/>
            <person name="Montooth K."/>
            <person name="Mount S.M."/>
            <person name="Mu X."/>
            <person name="Myers E."/>
            <person name="Negre B."/>
            <person name="Newfeld S."/>
            <person name="Nielsen R."/>
            <person name="Noor M.A."/>
            <person name="O'Grady P."/>
            <person name="Pachter L."/>
            <person name="Papaceit M."/>
            <person name="Parisi M.J."/>
            <person name="Parisi M."/>
            <person name="Parts L."/>
            <person name="Pedersen J.S."/>
            <person name="Pesole G."/>
            <person name="Phillippy A.M."/>
            <person name="Ponting C.P."/>
            <person name="Pop M."/>
            <person name="Porcelli D."/>
            <person name="Powell J.R."/>
            <person name="Prohaska S."/>
            <person name="Pruitt K."/>
            <person name="Puig M."/>
            <person name="Quesneville H."/>
            <person name="Ram K.R."/>
            <person name="Rand D."/>
            <person name="Rasmussen M.D."/>
            <person name="Reed L.K."/>
            <person name="Reenan R."/>
            <person name="Reily A."/>
            <person name="Remington K.A."/>
            <person name="Rieger T.T."/>
            <person name="Ritchie M.G."/>
            <person name="Robin C."/>
            <person name="Rogers Y.H."/>
            <person name="Rohde C."/>
            <person name="Rozas J."/>
            <person name="Rubenfield M.J."/>
            <person name="Ruiz A."/>
            <person name="Russo S."/>
            <person name="Salzberg S.L."/>
            <person name="Sanchez-Gracia A."/>
            <person name="Saranga D.J."/>
            <person name="Sato H."/>
            <person name="Schaeffer S.W."/>
            <person name="Schatz M.C."/>
            <person name="Schlenke T."/>
            <person name="Schwartz R."/>
            <person name="Segarra C."/>
            <person name="Singh R.S."/>
            <person name="Sirot L."/>
            <person name="Sirota M."/>
            <person name="Sisneros N.B."/>
            <person name="Smith C.D."/>
            <person name="Smith T.F."/>
            <person name="Spieth J."/>
            <person name="Stage D.E."/>
            <person name="Stark A."/>
            <person name="Stephan W."/>
            <person name="Strausberg R.L."/>
            <person name="Strempel S."/>
            <person name="Sturgill D."/>
            <person name="Sutton G."/>
            <person name="Sutton G.G."/>
            <person name="Tao W."/>
            <person name="Teichmann S."/>
            <person name="Tobari Y.N."/>
            <person name="Tomimura Y."/>
            <person name="Tsolas J.M."/>
            <person name="Valente V.L."/>
            <person name="Venter E."/>
            <person name="Venter J.C."/>
            <person name="Vicario S."/>
            <person name="Vieira F.G."/>
            <person name="Vilella A.J."/>
            <person name="Villasante A."/>
            <person name="Walenz B."/>
            <person name="Wang J."/>
            <person name="Wasserman M."/>
            <person name="Watts T."/>
            <person name="Wilson D."/>
            <person name="Wilson R.K."/>
            <person name="Wing R.A."/>
            <person name="Wolfner M.F."/>
            <person name="Wong A."/>
            <person name="Wong G.K."/>
            <person name="Wu C.I."/>
            <person name="Wu G."/>
            <person name="Yamamoto D."/>
            <person name="Yang H.P."/>
            <person name="Yang S.P."/>
            <person name="Yorke J.A."/>
            <person name="Yoshida K."/>
            <person name="Zdobnov E."/>
            <person name="Zhang P."/>
            <person name="Zhang Y."/>
            <person name="Zimin A.V."/>
            <person name="Baldwin J."/>
            <person name="Abdouelleil A."/>
            <person name="Abdulkadir J."/>
            <person name="Abebe A."/>
            <person name="Abera B."/>
            <person name="Abreu J."/>
            <person name="Acer S.C."/>
            <person name="Aftuck L."/>
            <person name="Alexander A."/>
            <person name="An P."/>
            <person name="Anderson E."/>
            <person name="Anderson S."/>
            <person name="Arachi H."/>
            <person name="Azer M."/>
            <person name="Bachantsang P."/>
            <person name="Barry A."/>
            <person name="Bayul T."/>
            <person name="Berlin A."/>
            <person name="Bessette D."/>
            <person name="Bloom T."/>
            <person name="Blye J."/>
            <person name="Boguslavskiy L."/>
            <person name="Bonnet C."/>
            <person name="Boukhgalter B."/>
            <person name="Bourzgui I."/>
            <person name="Brown A."/>
            <person name="Cahill P."/>
            <person name="Channer S."/>
            <person name="Cheshatsang Y."/>
            <person name="Chuda L."/>
            <person name="Citroen M."/>
            <person name="Collymore A."/>
            <person name="Cooke P."/>
            <person name="Costello M."/>
            <person name="D'Aco K."/>
            <person name="Daza R."/>
            <person name="De Haan G."/>
            <person name="DeGray S."/>
            <person name="DeMaso C."/>
            <person name="Dhargay N."/>
            <person name="Dooley K."/>
            <person name="Dooley E."/>
            <person name="Doricent M."/>
            <person name="Dorje P."/>
            <person name="Dorjee K."/>
            <person name="Dupes A."/>
            <person name="Elong R."/>
            <person name="Falk J."/>
            <person name="Farina A."/>
            <person name="Faro S."/>
            <person name="Ferguson D."/>
            <person name="Fisher S."/>
            <person name="Foley C.D."/>
            <person name="Franke A."/>
            <person name="Friedrich D."/>
            <person name="Gadbois L."/>
            <person name="Gearin G."/>
            <person name="Gearin C.R."/>
            <person name="Giannoukos G."/>
            <person name="Goode T."/>
            <person name="Graham J."/>
            <person name="Grandbois E."/>
            <person name="Grewal S."/>
            <person name="Gyaltsen K."/>
            <person name="Hafez N."/>
            <person name="Hagos B."/>
            <person name="Hall J."/>
            <person name="Henson C."/>
            <person name="Hollinger A."/>
            <person name="Honan T."/>
            <person name="Huard M.D."/>
            <person name="Hughes L."/>
            <person name="Hurhula B."/>
            <person name="Husby M.E."/>
            <person name="Kamat A."/>
            <person name="Kanga B."/>
            <person name="Kashin S."/>
            <person name="Khazanovich D."/>
            <person name="Kisner P."/>
            <person name="Lance K."/>
            <person name="Lara M."/>
            <person name="Lee W."/>
            <person name="Lennon N."/>
            <person name="Letendre F."/>
            <person name="LeVine R."/>
            <person name="Lipovsky A."/>
            <person name="Liu X."/>
            <person name="Liu J."/>
            <person name="Liu S."/>
            <person name="Lokyitsang T."/>
            <person name="Lokyitsang Y."/>
            <person name="Lubonja R."/>
            <person name="Lui A."/>
            <person name="MacDonald P."/>
            <person name="Magnisalis V."/>
            <person name="Maru K."/>
            <person name="Matthews C."/>
            <person name="McCusker W."/>
            <person name="McDonough S."/>
            <person name="Mehta T."/>
            <person name="Meldrim J."/>
            <person name="Meneus L."/>
            <person name="Mihai O."/>
            <person name="Mihalev A."/>
            <person name="Mihova T."/>
            <person name="Mittelman R."/>
            <person name="Mlenga V."/>
            <person name="Montmayeur A."/>
            <person name="Mulrain L."/>
            <person name="Navidi A."/>
            <person name="Naylor J."/>
            <person name="Negash T."/>
            <person name="Nguyen T."/>
            <person name="Nguyen N."/>
            <person name="Nicol R."/>
            <person name="Norbu C."/>
            <person name="Norbu N."/>
            <person name="Novod N."/>
            <person name="O'Neill B."/>
            <person name="Osman S."/>
            <person name="Markiewicz E."/>
            <person name="Oyono O.L."/>
            <person name="Patti C."/>
            <person name="Phunkhang P."/>
            <person name="Pierre F."/>
            <person name="Priest M."/>
            <person name="Raghuraman S."/>
            <person name="Rege F."/>
            <person name="Reyes R."/>
            <person name="Rise C."/>
            <person name="Rogov P."/>
            <person name="Ross K."/>
            <person name="Ryan E."/>
            <person name="Settipalli S."/>
            <person name="Shea T."/>
            <person name="Sherpa N."/>
            <person name="Shi L."/>
            <person name="Shih D."/>
            <person name="Sparrow T."/>
            <person name="Spaulding J."/>
            <person name="Stalker J."/>
            <person name="Stange-Thomann N."/>
            <person name="Stavropoulos S."/>
            <person name="Stone C."/>
            <person name="Strader C."/>
            <person name="Tesfaye S."/>
            <person name="Thomson T."/>
            <person name="Thoulutsang Y."/>
            <person name="Thoulutsang D."/>
            <person name="Topham K."/>
            <person name="Topping I."/>
            <person name="Tsamla T."/>
            <person name="Vassiliev H."/>
            <person name="Vo A."/>
            <person name="Wangchuk T."/>
            <person name="Wangdi T."/>
            <person name="Weiand M."/>
            <person name="Wilkinson J."/>
            <person name="Wilson A."/>
            <person name="Yadav S."/>
            <person name="Young G."/>
            <person name="Yu Q."/>
            <person name="Zembek L."/>
            <person name="Zhong D."/>
            <person name="Zimmer A."/>
            <person name="Zwirko Z."/>
            <person name="Jaffe D.B."/>
            <person name="Alvarez P."/>
            <person name="Brockman W."/>
            <person name="Butler J."/>
            <person name="Chin C."/>
            <person name="Gnerre S."/>
            <person name="Grabherr M."/>
            <person name="Kleber M."/>
            <person name="Mauceli E."/>
            <person name="MacCallum I."/>
        </authorList>
    </citation>
    <scope>NUCLEOTIDE SEQUENCE [LARGE SCALE GENOMIC DNA]</scope>
    <source>
        <strain evidence="9">white501</strain>
    </source>
</reference>
<dbReference type="GO" id="GO:0140313">
    <property type="term" value="F:molecular sequestering activity"/>
    <property type="evidence" value="ECO:0007669"/>
    <property type="project" value="EnsemblMetazoa"/>
</dbReference>
<dbReference type="PANTHER" id="PTHR47969">
    <property type="entry name" value="CHROMOSOME-ASSOCIATED KINESIN KIF4A-RELATED"/>
    <property type="match status" value="1"/>
</dbReference>
<comment type="subcellular location">
    <subcellularLocation>
        <location evidence="1">Cytoplasm</location>
        <location evidence="1">Cytoskeleton</location>
    </subcellularLocation>
</comment>
<evidence type="ECO:0000259" key="7">
    <source>
        <dbReference type="PROSITE" id="PS50067"/>
    </source>
</evidence>
<evidence type="ECO:0000256" key="5">
    <source>
        <dbReference type="PROSITE-ProRule" id="PRU00283"/>
    </source>
</evidence>
<accession>B4QE84</accession>
<keyword evidence="4" id="KW-0963">Cytoplasm</keyword>
<dbReference type="Proteomes" id="UP000000304">
    <property type="component" value="Chromosome 2R"/>
</dbReference>
<dbReference type="Pfam" id="PF00225">
    <property type="entry name" value="Kinesin"/>
    <property type="match status" value="1"/>
</dbReference>
<feature type="region of interest" description="Disordered" evidence="6">
    <location>
        <begin position="22"/>
        <end position="89"/>
    </location>
</feature>
<sequence length="207" mass="21860">MEIPIQVAVRIFPHRELKDLLRSFGPAEPEKDAQAEDEGADSKDSAAQVPAAEKDNPAETDPNGNAEQDSATDSKTIPDANGNDSGHKDYPDSAYCVQAIPISASALGLPSALPGGDPMDSIAAGLIQVGPHTVPVTHALPSSSSQEQVYHQTVFPLITLFLEGFDASVVTYGQRGQGKSYTLYGNVQDPTLTDSTEGVVQLCVRDI</sequence>
<dbReference type="GO" id="GO:0061629">
    <property type="term" value="F:RNA polymerase II-specific DNA-binding transcription factor binding"/>
    <property type="evidence" value="ECO:0007669"/>
    <property type="project" value="EnsemblMetazoa"/>
</dbReference>
<dbReference type="InterPro" id="IPR001752">
    <property type="entry name" value="Kinesin_motor_dom"/>
</dbReference>
<gene>
    <name evidence="8" type="primary">Dsim\GD10265</name>
    <name evidence="8" type="ORF">Dsim_GD10265</name>
</gene>
<dbReference type="AlphaFoldDB" id="B4QE84"/>
<dbReference type="GO" id="GO:0005929">
    <property type="term" value="C:cilium"/>
    <property type="evidence" value="ECO:0007669"/>
    <property type="project" value="GOC"/>
</dbReference>
<dbReference type="GO" id="GO:0035591">
    <property type="term" value="F:signaling adaptor activity"/>
    <property type="evidence" value="ECO:0007669"/>
    <property type="project" value="EnsemblMetazoa"/>
</dbReference>
<evidence type="ECO:0000256" key="1">
    <source>
        <dbReference type="ARBA" id="ARBA00004245"/>
    </source>
</evidence>
<dbReference type="InterPro" id="IPR036961">
    <property type="entry name" value="Kinesin_motor_dom_sf"/>
</dbReference>
<dbReference type="GO" id="GO:0035301">
    <property type="term" value="C:Hedgehog signaling complex"/>
    <property type="evidence" value="ECO:0007669"/>
    <property type="project" value="EnsemblMetazoa"/>
</dbReference>
<dbReference type="GO" id="GO:0005524">
    <property type="term" value="F:ATP binding"/>
    <property type="evidence" value="ECO:0007669"/>
    <property type="project" value="UniProtKB-UniRule"/>
</dbReference>
<keyword evidence="5" id="KW-0505">Motor protein</keyword>
<feature type="binding site" evidence="5">
    <location>
        <begin position="173"/>
        <end position="180"/>
    </location>
    <ligand>
        <name>ATP</name>
        <dbReference type="ChEBI" id="CHEBI:30616"/>
    </ligand>
</feature>
<dbReference type="GO" id="GO:0007476">
    <property type="term" value="P:imaginal disc-derived wing morphogenesis"/>
    <property type="evidence" value="ECO:0007669"/>
    <property type="project" value="EnsemblMetazoa"/>
</dbReference>
<comment type="similarity">
    <text evidence="5">Belongs to the TRAFAC class myosin-kinesin ATPase superfamily. Kinesin family.</text>
</comment>
<evidence type="ECO:0000256" key="2">
    <source>
        <dbReference type="ARBA" id="ARBA00022741"/>
    </source>
</evidence>
<organism evidence="8 9">
    <name type="scientific">Drosophila simulans</name>
    <name type="common">Fruit fly</name>
    <dbReference type="NCBI Taxonomy" id="7240"/>
    <lineage>
        <taxon>Eukaryota</taxon>
        <taxon>Metazoa</taxon>
        <taxon>Ecdysozoa</taxon>
        <taxon>Arthropoda</taxon>
        <taxon>Hexapoda</taxon>
        <taxon>Insecta</taxon>
        <taxon>Pterygota</taxon>
        <taxon>Neoptera</taxon>
        <taxon>Endopterygota</taxon>
        <taxon>Diptera</taxon>
        <taxon>Brachycera</taxon>
        <taxon>Muscomorpha</taxon>
        <taxon>Ephydroidea</taxon>
        <taxon>Drosophilidae</taxon>
        <taxon>Drosophila</taxon>
        <taxon>Sophophora</taxon>
    </lineage>
</organism>
<name>B4QE84_DROSI</name>
<dbReference type="GO" id="GO:0031234">
    <property type="term" value="C:extrinsic component of cytoplasmic side of plasma membrane"/>
    <property type="evidence" value="ECO:0007669"/>
    <property type="project" value="EnsemblMetazoa"/>
</dbReference>
<dbReference type="GO" id="GO:0042073">
    <property type="term" value="P:intraciliary transport"/>
    <property type="evidence" value="ECO:0007669"/>
    <property type="project" value="EnsemblMetazoa"/>
</dbReference>
<dbReference type="HOGENOM" id="CLU_1327627_0_0_1"/>
<protein>
    <submittedName>
        <fullName evidence="8">GD10265</fullName>
    </submittedName>
</protein>
<dbReference type="GO" id="GO:0007224">
    <property type="term" value="P:smoothened signaling pathway"/>
    <property type="evidence" value="ECO:0007669"/>
    <property type="project" value="EnsemblMetazoa"/>
</dbReference>
<evidence type="ECO:0000256" key="3">
    <source>
        <dbReference type="ARBA" id="ARBA00022840"/>
    </source>
</evidence>
<keyword evidence="3 5" id="KW-0067">ATP-binding</keyword>
<dbReference type="GO" id="GO:0007052">
    <property type="term" value="P:mitotic spindle organization"/>
    <property type="evidence" value="ECO:0007669"/>
    <property type="project" value="TreeGrafter"/>
</dbReference>
<evidence type="ECO:0000313" key="8">
    <source>
        <dbReference type="EMBL" id="EDX05993.1"/>
    </source>
</evidence>
<keyword evidence="2 5" id="KW-0547">Nucleotide-binding</keyword>
<evidence type="ECO:0000256" key="4">
    <source>
        <dbReference type="ARBA" id="ARBA00023212"/>
    </source>
</evidence>
<dbReference type="Gene3D" id="3.40.850.10">
    <property type="entry name" value="Kinesin motor domain"/>
    <property type="match status" value="1"/>
</dbReference>
<dbReference type="GO" id="GO:0008017">
    <property type="term" value="F:microtubule binding"/>
    <property type="evidence" value="ECO:0007669"/>
    <property type="project" value="EnsemblMetazoa"/>
</dbReference>
<feature type="compositionally biased region" description="Polar residues" evidence="6">
    <location>
        <begin position="62"/>
        <end position="75"/>
    </location>
</feature>
<evidence type="ECO:0000256" key="6">
    <source>
        <dbReference type="SAM" id="MobiDB-lite"/>
    </source>
</evidence>
<dbReference type="GO" id="GO:0005875">
    <property type="term" value="C:microtubule associated complex"/>
    <property type="evidence" value="ECO:0007669"/>
    <property type="project" value="EnsemblMetazoa"/>
</dbReference>
<dbReference type="GO" id="GO:0019901">
    <property type="term" value="F:protein kinase binding"/>
    <property type="evidence" value="ECO:0007669"/>
    <property type="project" value="EnsemblMetazoa"/>
</dbReference>
<dbReference type="PANTHER" id="PTHR47969:SF25">
    <property type="entry name" value="KINESIN MOTOR DOMAIN-CONTAINING PROTEIN"/>
    <property type="match status" value="1"/>
</dbReference>
<dbReference type="SUPFAM" id="SSF52540">
    <property type="entry name" value="P-loop containing nucleoside triphosphate hydrolases"/>
    <property type="match status" value="1"/>
</dbReference>
<keyword evidence="4" id="KW-0206">Cytoskeleton</keyword>
<feature type="compositionally biased region" description="Basic and acidic residues" evidence="6">
    <location>
        <begin position="28"/>
        <end position="44"/>
    </location>
</feature>
<dbReference type="GO" id="GO:0031625">
    <property type="term" value="F:ubiquitin protein ligase binding"/>
    <property type="evidence" value="ECO:0007669"/>
    <property type="project" value="EnsemblMetazoa"/>
</dbReference>
<dbReference type="InterPro" id="IPR027417">
    <property type="entry name" value="P-loop_NTPase"/>
</dbReference>
<dbReference type="GO" id="GO:0051231">
    <property type="term" value="P:spindle elongation"/>
    <property type="evidence" value="ECO:0007669"/>
    <property type="project" value="TreeGrafter"/>
</dbReference>
<dbReference type="PROSITE" id="PS50067">
    <property type="entry name" value="KINESIN_MOTOR_2"/>
    <property type="match status" value="1"/>
</dbReference>
<dbReference type="GO" id="GO:0005829">
    <property type="term" value="C:cytosol"/>
    <property type="evidence" value="ECO:0007669"/>
    <property type="project" value="EnsemblMetazoa"/>
</dbReference>
<dbReference type="OrthoDB" id="540783at2759"/>
<dbReference type="STRING" id="7240.B4QE84"/>
<dbReference type="GO" id="GO:0003777">
    <property type="term" value="F:microtubule motor activity"/>
    <property type="evidence" value="ECO:0007669"/>
    <property type="project" value="InterPro"/>
</dbReference>
<dbReference type="GO" id="GO:0045879">
    <property type="term" value="P:negative regulation of smoothened signaling pathway"/>
    <property type="evidence" value="ECO:0007669"/>
    <property type="project" value="EnsemblMetazoa"/>
</dbReference>
<keyword evidence="9" id="KW-1185">Reference proteome</keyword>
<dbReference type="GO" id="GO:0005119">
    <property type="term" value="F:smoothened binding"/>
    <property type="evidence" value="ECO:0007669"/>
    <property type="project" value="EnsemblMetazoa"/>
</dbReference>
<feature type="domain" description="Kinesin motor" evidence="7">
    <location>
        <begin position="4"/>
        <end position="207"/>
    </location>
</feature>
<dbReference type="InterPro" id="IPR027640">
    <property type="entry name" value="Kinesin-like_fam"/>
</dbReference>
<dbReference type="GO" id="GO:0030707">
    <property type="term" value="P:follicle cell of egg chamber development"/>
    <property type="evidence" value="ECO:0007669"/>
    <property type="project" value="EnsemblMetazoa"/>
</dbReference>
<evidence type="ECO:0000313" key="9">
    <source>
        <dbReference type="Proteomes" id="UP000000304"/>
    </source>
</evidence>
<proteinExistence type="inferred from homology"/>
<dbReference type="EMBL" id="CM000362">
    <property type="protein sequence ID" value="EDX05993.1"/>
    <property type="molecule type" value="Genomic_DNA"/>
</dbReference>